<evidence type="ECO:0000256" key="2">
    <source>
        <dbReference type="ARBA" id="ARBA00022475"/>
    </source>
</evidence>
<evidence type="ECO:0000256" key="4">
    <source>
        <dbReference type="ARBA" id="ARBA00022679"/>
    </source>
</evidence>
<dbReference type="SMART" id="SM00155">
    <property type="entry name" value="PLDc"/>
    <property type="match status" value="2"/>
</dbReference>
<keyword evidence="4" id="KW-0808">Transferase</keyword>
<evidence type="ECO:0000256" key="13">
    <source>
        <dbReference type="SAM" id="Phobius"/>
    </source>
</evidence>
<protein>
    <recommendedName>
        <fullName evidence="12">Cardiolipin synthase</fullName>
        <ecNumber evidence="12">2.7.8.-</ecNumber>
    </recommendedName>
</protein>
<keyword evidence="5 13" id="KW-0812">Transmembrane</keyword>
<evidence type="ECO:0000256" key="9">
    <source>
        <dbReference type="ARBA" id="ARBA00023136"/>
    </source>
</evidence>
<feature type="domain" description="PLD phosphodiesterase" evidence="14">
    <location>
        <begin position="398"/>
        <end position="425"/>
    </location>
</feature>
<dbReference type="Proteomes" id="UP000216339">
    <property type="component" value="Unassembled WGS sequence"/>
</dbReference>
<evidence type="ECO:0000256" key="11">
    <source>
        <dbReference type="ARBA" id="ARBA00023264"/>
    </source>
</evidence>
<dbReference type="PROSITE" id="PS50035">
    <property type="entry name" value="PLD"/>
    <property type="match status" value="2"/>
</dbReference>
<keyword evidence="3" id="KW-0444">Lipid biosynthesis</keyword>
<dbReference type="SUPFAM" id="SSF56024">
    <property type="entry name" value="Phospholipase D/nuclease"/>
    <property type="match status" value="2"/>
</dbReference>
<proteinExistence type="predicted"/>
<evidence type="ECO:0000256" key="7">
    <source>
        <dbReference type="ARBA" id="ARBA00022989"/>
    </source>
</evidence>
<dbReference type="Pfam" id="PF13396">
    <property type="entry name" value="PLDc_N"/>
    <property type="match status" value="1"/>
</dbReference>
<evidence type="ECO:0000256" key="5">
    <source>
        <dbReference type="ARBA" id="ARBA00022692"/>
    </source>
</evidence>
<dbReference type="PANTHER" id="PTHR21248">
    <property type="entry name" value="CARDIOLIPIN SYNTHASE"/>
    <property type="match status" value="1"/>
</dbReference>
<comment type="caution">
    <text evidence="15">The sequence shown here is derived from an EMBL/GenBank/DDBJ whole genome shotgun (WGS) entry which is preliminary data.</text>
</comment>
<accession>A0A271IWC5</accession>
<dbReference type="InterPro" id="IPR001736">
    <property type="entry name" value="PLipase_D/transphosphatidylase"/>
</dbReference>
<keyword evidence="2" id="KW-1003">Cell membrane</keyword>
<keyword evidence="8" id="KW-0443">Lipid metabolism</keyword>
<dbReference type="OrthoDB" id="9762009at2"/>
<gene>
    <name evidence="15" type="ORF">BSZ37_03340</name>
</gene>
<keyword evidence="10" id="KW-0594">Phospholipid biosynthesis</keyword>
<dbReference type="AlphaFoldDB" id="A0A271IWC5"/>
<name>A0A271IWC5_9BACT</name>
<dbReference type="GO" id="GO:0005886">
    <property type="term" value="C:plasma membrane"/>
    <property type="evidence" value="ECO:0007669"/>
    <property type="project" value="UniProtKB-SubCell"/>
</dbReference>
<dbReference type="EMBL" id="MQWD01000001">
    <property type="protein sequence ID" value="PAP75541.1"/>
    <property type="molecule type" value="Genomic_DNA"/>
</dbReference>
<dbReference type="GO" id="GO:0032049">
    <property type="term" value="P:cardiolipin biosynthetic process"/>
    <property type="evidence" value="ECO:0007669"/>
    <property type="project" value="UniProtKB-UniRule"/>
</dbReference>
<evidence type="ECO:0000313" key="16">
    <source>
        <dbReference type="Proteomes" id="UP000216339"/>
    </source>
</evidence>
<dbReference type="RefSeq" id="WP_095509180.1">
    <property type="nucleotide sequence ID" value="NZ_MQWD01000001.1"/>
</dbReference>
<keyword evidence="11" id="KW-1208">Phospholipid metabolism</keyword>
<keyword evidence="6" id="KW-0677">Repeat</keyword>
<feature type="transmembrane region" description="Helical" evidence="13">
    <location>
        <begin position="39"/>
        <end position="60"/>
    </location>
</feature>
<evidence type="ECO:0000256" key="10">
    <source>
        <dbReference type="ARBA" id="ARBA00023209"/>
    </source>
</evidence>
<reference evidence="15 16" key="1">
    <citation type="submission" date="2016-11" db="EMBL/GenBank/DDBJ databases">
        <title>Study of marine rhodopsin-containing bacteria.</title>
        <authorList>
            <person name="Yoshizawa S."/>
            <person name="Kumagai Y."/>
            <person name="Kogure K."/>
        </authorList>
    </citation>
    <scope>NUCLEOTIDE SEQUENCE [LARGE SCALE GENOMIC DNA]</scope>
    <source>
        <strain evidence="15 16">SAORIC-28</strain>
    </source>
</reference>
<sequence>MDLGTFDLGLAGWGLFVVYAAGVLTAVDAVMNARTPQGATAWVFALATLPLAALPLYWIFGRFKFEDYLTTLRDFDSEIADGLAKAKEGPLRPFLIRDKRESDGREVGEMRAFDEMATLPFTRGNDVRLLINGDATFEALFEALDAAEDYILTQFYIVHDDDIGRRYKRHLLDAARRGVTVRFMYDTVGCWKLPKAYKRELEDAGVCLCPFTGPRNWLKKLRLNFRNHRKITVVDGRIGFVGGHNVGDEYLGNTEDFPHWRDTHLRVEGPIVQGLQLSFARDWYYGTREELDGLVWAPEAAGADRTALVMSSGPADEIETCGLLYTHAIESAEKRVWIATPYFVPDGRVLGALQLAALRGVDVRVIMPRTSDSVLFKWVPYAYLPEVERAGVKVYLYEPGFMHQKVALVDDDFAIVGTANFDNRSFRLNFETTVVTRDAEICGEVASMLERDIERATRITREDLADKSFAFRFAANATQLLAPVL</sequence>
<dbReference type="NCBIfam" id="TIGR04265">
    <property type="entry name" value="bac_cardiolipin"/>
    <property type="match status" value="1"/>
</dbReference>
<dbReference type="Gene3D" id="3.30.870.10">
    <property type="entry name" value="Endonuclease Chain A"/>
    <property type="match status" value="2"/>
</dbReference>
<feature type="transmembrane region" description="Helical" evidence="13">
    <location>
        <begin position="6"/>
        <end position="27"/>
    </location>
</feature>
<keyword evidence="7 13" id="KW-1133">Transmembrane helix</keyword>
<dbReference type="InterPro" id="IPR027379">
    <property type="entry name" value="CLS_N"/>
</dbReference>
<evidence type="ECO:0000259" key="14">
    <source>
        <dbReference type="PROSITE" id="PS50035"/>
    </source>
</evidence>
<dbReference type="InterPro" id="IPR022924">
    <property type="entry name" value="Cardiolipin_synthase"/>
</dbReference>
<evidence type="ECO:0000256" key="12">
    <source>
        <dbReference type="NCBIfam" id="TIGR04265"/>
    </source>
</evidence>
<evidence type="ECO:0000256" key="3">
    <source>
        <dbReference type="ARBA" id="ARBA00022516"/>
    </source>
</evidence>
<evidence type="ECO:0000256" key="8">
    <source>
        <dbReference type="ARBA" id="ARBA00023098"/>
    </source>
</evidence>
<evidence type="ECO:0000256" key="6">
    <source>
        <dbReference type="ARBA" id="ARBA00022737"/>
    </source>
</evidence>
<evidence type="ECO:0000256" key="1">
    <source>
        <dbReference type="ARBA" id="ARBA00004651"/>
    </source>
</evidence>
<dbReference type="PANTHER" id="PTHR21248:SF22">
    <property type="entry name" value="PHOSPHOLIPASE D"/>
    <property type="match status" value="1"/>
</dbReference>
<dbReference type="Pfam" id="PF13091">
    <property type="entry name" value="PLDc_2"/>
    <property type="match status" value="2"/>
</dbReference>
<evidence type="ECO:0000313" key="15">
    <source>
        <dbReference type="EMBL" id="PAP75541.1"/>
    </source>
</evidence>
<organism evidence="15 16">
    <name type="scientific">Rubrivirga marina</name>
    <dbReference type="NCBI Taxonomy" id="1196024"/>
    <lineage>
        <taxon>Bacteria</taxon>
        <taxon>Pseudomonadati</taxon>
        <taxon>Rhodothermota</taxon>
        <taxon>Rhodothermia</taxon>
        <taxon>Rhodothermales</taxon>
        <taxon>Rubricoccaceae</taxon>
        <taxon>Rubrivirga</taxon>
    </lineage>
</organism>
<feature type="domain" description="PLD phosphodiesterase" evidence="14">
    <location>
        <begin position="223"/>
        <end position="250"/>
    </location>
</feature>
<keyword evidence="16" id="KW-1185">Reference proteome</keyword>
<comment type="subcellular location">
    <subcellularLocation>
        <location evidence="1">Cell membrane</location>
        <topology evidence="1">Multi-pass membrane protein</topology>
    </subcellularLocation>
</comment>
<keyword evidence="9 13" id="KW-0472">Membrane</keyword>
<dbReference type="FunFam" id="3.30.870.10:FF:000014">
    <property type="entry name" value="Cardiolipin synthase"/>
    <property type="match status" value="1"/>
</dbReference>
<dbReference type="InterPro" id="IPR025202">
    <property type="entry name" value="PLD-like_dom"/>
</dbReference>
<dbReference type="EC" id="2.7.8.-" evidence="12"/>
<dbReference type="GO" id="GO:0008808">
    <property type="term" value="F:cardiolipin synthase activity"/>
    <property type="evidence" value="ECO:0007669"/>
    <property type="project" value="UniProtKB-UniRule"/>
</dbReference>